<evidence type="ECO:0000313" key="1">
    <source>
        <dbReference type="EMBL" id="CAL4103288.1"/>
    </source>
</evidence>
<organism evidence="1 2">
    <name type="scientific">Meganyctiphanes norvegica</name>
    <name type="common">Northern krill</name>
    <name type="synonym">Thysanopoda norvegica</name>
    <dbReference type="NCBI Taxonomy" id="48144"/>
    <lineage>
        <taxon>Eukaryota</taxon>
        <taxon>Metazoa</taxon>
        <taxon>Ecdysozoa</taxon>
        <taxon>Arthropoda</taxon>
        <taxon>Crustacea</taxon>
        <taxon>Multicrustacea</taxon>
        <taxon>Malacostraca</taxon>
        <taxon>Eumalacostraca</taxon>
        <taxon>Eucarida</taxon>
        <taxon>Euphausiacea</taxon>
        <taxon>Euphausiidae</taxon>
        <taxon>Meganyctiphanes</taxon>
    </lineage>
</organism>
<dbReference type="Gene3D" id="3.40.50.300">
    <property type="entry name" value="P-loop containing nucleotide triphosphate hydrolases"/>
    <property type="match status" value="1"/>
</dbReference>
<dbReference type="AlphaFoldDB" id="A0AAV2R0L8"/>
<evidence type="ECO:0008006" key="3">
    <source>
        <dbReference type="Google" id="ProtNLM"/>
    </source>
</evidence>
<protein>
    <recommendedName>
        <fullName evidence="3">G domain-containing protein</fullName>
    </recommendedName>
</protein>
<dbReference type="Proteomes" id="UP001497623">
    <property type="component" value="Unassembled WGS sequence"/>
</dbReference>
<comment type="caution">
    <text evidence="1">The sequence shown here is derived from an EMBL/GenBank/DDBJ whole genome shotgun (WGS) entry which is preliminary data.</text>
</comment>
<evidence type="ECO:0000313" key="2">
    <source>
        <dbReference type="Proteomes" id="UP001497623"/>
    </source>
</evidence>
<gene>
    <name evidence="1" type="ORF">MNOR_LOCUS17524</name>
</gene>
<keyword evidence="2" id="KW-1185">Reference proteome</keyword>
<proteinExistence type="predicted"/>
<dbReference type="EMBL" id="CAXKWB010012086">
    <property type="protein sequence ID" value="CAL4103288.1"/>
    <property type="molecule type" value="Genomic_DNA"/>
</dbReference>
<reference evidence="1 2" key="1">
    <citation type="submission" date="2024-05" db="EMBL/GenBank/DDBJ databases">
        <authorList>
            <person name="Wallberg A."/>
        </authorList>
    </citation>
    <scope>NUCLEOTIDE SEQUENCE [LARGE SCALE GENOMIC DNA]</scope>
</reference>
<dbReference type="PANTHER" id="PTHR32046">
    <property type="entry name" value="G DOMAIN-CONTAINING PROTEIN"/>
    <property type="match status" value="1"/>
</dbReference>
<feature type="non-terminal residue" evidence="1">
    <location>
        <position position="406"/>
    </location>
</feature>
<sequence length="406" mass="47201">EDDGIRFRGRYNQNQEDILNLENYEGTNENGITVKKLCMFKDEENDLKTTRIFYHNDKLKIENNAKVLLLVGELEVGKASLVNIMVNHIFGLDSGECKYRIRVVCDPDKNNQPDLLTIYCFPKHKSMIYDNSYALITGDNLYSASENHLHKKMLLLKDFLKKNNGVNELHAICFVVKSDLAQTDYLKYAFESIFSMFGYDIKHNIFVLTTFVNPIDEPPVLKALDELKLHYDTLFRFDHRIIKESGCVLNEHGKQNISDNLTGIFKRINEKKPCDLNLTNVVVQERNRLNTIIEQLQNKIKTGINTMSELQRKKTEAPNPASLNEVKAELKYLEELVFHKIDEAKRVFKNLNQLSVSKTNLQTRNGIIENLIKYEKNNKEVNFEDRIGTLQKIKDRNEYMENLLKA</sequence>
<dbReference type="PANTHER" id="PTHR32046:SF14">
    <property type="match status" value="1"/>
</dbReference>
<accession>A0AAV2R0L8</accession>
<dbReference type="InterPro" id="IPR027417">
    <property type="entry name" value="P-loop_NTPase"/>
</dbReference>
<name>A0AAV2R0L8_MEGNR</name>
<feature type="non-terminal residue" evidence="1">
    <location>
        <position position="1"/>
    </location>
</feature>